<name>A0AA39YH11_9PEZI</name>
<evidence type="ECO:0000313" key="3">
    <source>
        <dbReference type="Proteomes" id="UP001174936"/>
    </source>
</evidence>
<evidence type="ECO:0000259" key="1">
    <source>
        <dbReference type="Pfam" id="PF12937"/>
    </source>
</evidence>
<proteinExistence type="predicted"/>
<reference evidence="2" key="1">
    <citation type="submission" date="2023-06" db="EMBL/GenBank/DDBJ databases">
        <title>Genome-scale phylogeny and comparative genomics of the fungal order Sordariales.</title>
        <authorList>
            <consortium name="Lawrence Berkeley National Laboratory"/>
            <person name="Hensen N."/>
            <person name="Bonometti L."/>
            <person name="Westerberg I."/>
            <person name="Brannstrom I.O."/>
            <person name="Guillou S."/>
            <person name="Cros-Aarteil S."/>
            <person name="Calhoun S."/>
            <person name="Haridas S."/>
            <person name="Kuo A."/>
            <person name="Mondo S."/>
            <person name="Pangilinan J."/>
            <person name="Riley R."/>
            <person name="Labutti K."/>
            <person name="Andreopoulos B."/>
            <person name="Lipzen A."/>
            <person name="Chen C."/>
            <person name="Yanf M."/>
            <person name="Daum C."/>
            <person name="Ng V."/>
            <person name="Clum A."/>
            <person name="Steindorff A."/>
            <person name="Ohm R."/>
            <person name="Martin F."/>
            <person name="Silar P."/>
            <person name="Natvig D."/>
            <person name="Lalanne C."/>
            <person name="Gautier V."/>
            <person name="Ament-Velasquez S.L."/>
            <person name="Kruys A."/>
            <person name="Hutchinson M.I."/>
            <person name="Powell A.J."/>
            <person name="Barry K."/>
            <person name="Miller A.N."/>
            <person name="Grigoriev I.V."/>
            <person name="Debuchy R."/>
            <person name="Gladieux P."/>
            <person name="Thoren M.H."/>
            <person name="Johannesson H."/>
        </authorList>
    </citation>
    <scope>NUCLEOTIDE SEQUENCE</scope>
    <source>
        <strain evidence="2">SMH2532-1</strain>
    </source>
</reference>
<feature type="domain" description="F-box" evidence="1">
    <location>
        <begin position="3"/>
        <end position="58"/>
    </location>
</feature>
<evidence type="ECO:0000313" key="2">
    <source>
        <dbReference type="EMBL" id="KAK0652383.1"/>
    </source>
</evidence>
<accession>A0AA39YH11</accession>
<dbReference type="Proteomes" id="UP001174936">
    <property type="component" value="Unassembled WGS sequence"/>
</dbReference>
<sequence>MNINSVPTEVLSLIISYLPSPAEDSCSSNEVTLEDLRNARLVCRKWNEIALPHLFRDVALLHKSDTEIQGEDFTSFLEKTASPVVQNAARCAVIYSGPHHGGLGMDGFDVENYEGWDRWDSGEFELFQQAVQRIAKLPKLQAVHLRFTDKCGRRSDYGPGIEEFSTRMKIIKTVFRAIEARKTRPGMSTTINTLVVEHLQNRPMPEFVQSDLFRSVAKDITHLRLRIAEEYNEHGPDHDLDCEERRTFEPWLRTEFLPIFSSQLTSLHLAFNENWGVCPGYFDGKGLVFPHLKTLTLNEFIIGHHDQFDWVLAQTSLETLRLHRCMIVSHLSIGVGTPRWPHNSLVNWGVRTHDWKEHPPWAFGFHEGKRSFTFSGVWETVFEAISSKLPHLIDFRFDYGNSYSENWFNMAEDMRCQLSCVRYVTLDTGLLPSPWILTKEGTGGVMSFGNNDPNPIPVDERQGRYGKEKCELNRARETLEGDSRAFTYLMQTIEERRRQKGLAQISV</sequence>
<dbReference type="AlphaFoldDB" id="A0AA39YH11"/>
<comment type="caution">
    <text evidence="2">The sequence shown here is derived from an EMBL/GenBank/DDBJ whole genome shotgun (WGS) entry which is preliminary data.</text>
</comment>
<gene>
    <name evidence="2" type="ORF">B0T16DRAFT_406096</name>
</gene>
<dbReference type="EMBL" id="JAULSV010000002">
    <property type="protein sequence ID" value="KAK0652383.1"/>
    <property type="molecule type" value="Genomic_DNA"/>
</dbReference>
<organism evidence="2 3">
    <name type="scientific">Cercophora newfieldiana</name>
    <dbReference type="NCBI Taxonomy" id="92897"/>
    <lineage>
        <taxon>Eukaryota</taxon>
        <taxon>Fungi</taxon>
        <taxon>Dikarya</taxon>
        <taxon>Ascomycota</taxon>
        <taxon>Pezizomycotina</taxon>
        <taxon>Sordariomycetes</taxon>
        <taxon>Sordariomycetidae</taxon>
        <taxon>Sordariales</taxon>
        <taxon>Lasiosphaeriaceae</taxon>
        <taxon>Cercophora</taxon>
    </lineage>
</organism>
<dbReference type="Gene3D" id="1.20.1280.50">
    <property type="match status" value="1"/>
</dbReference>
<keyword evidence="3" id="KW-1185">Reference proteome</keyword>
<dbReference type="PANTHER" id="PTHR42057:SF2">
    <property type="entry name" value="F-BOX DOMAIN PROTEIN (AFU_ORTHOLOGUE AFUA_4G00200)-RELATED"/>
    <property type="match status" value="1"/>
</dbReference>
<dbReference type="InterPro" id="IPR001810">
    <property type="entry name" value="F-box_dom"/>
</dbReference>
<dbReference type="InterPro" id="IPR036047">
    <property type="entry name" value="F-box-like_dom_sf"/>
</dbReference>
<dbReference type="PANTHER" id="PTHR42057">
    <property type="entry name" value="F-BOX DOMAIN PROTEIN (AFU_ORTHOLOGUE AFUA_4G00200)"/>
    <property type="match status" value="1"/>
</dbReference>
<protein>
    <recommendedName>
        <fullName evidence="1">F-box domain-containing protein</fullName>
    </recommendedName>
</protein>
<dbReference type="SUPFAM" id="SSF81383">
    <property type="entry name" value="F-box domain"/>
    <property type="match status" value="1"/>
</dbReference>
<dbReference type="Pfam" id="PF12937">
    <property type="entry name" value="F-box-like"/>
    <property type="match status" value="1"/>
</dbReference>